<dbReference type="InParanoid" id="A0A0D0AI82"/>
<dbReference type="STRING" id="930992.A0A0D0AI82"/>
<dbReference type="AlphaFoldDB" id="A0A0D0AI82"/>
<dbReference type="Proteomes" id="UP000054485">
    <property type="component" value="Unassembled WGS sequence"/>
</dbReference>
<keyword evidence="3" id="KW-1185">Reference proteome</keyword>
<accession>A0A0D0AI82</accession>
<evidence type="ECO:0000313" key="2">
    <source>
        <dbReference type="EMBL" id="KIK31738.1"/>
    </source>
</evidence>
<evidence type="ECO:0000256" key="1">
    <source>
        <dbReference type="SAM" id="MobiDB-lite"/>
    </source>
</evidence>
<proteinExistence type="predicted"/>
<dbReference type="EMBL" id="KN836695">
    <property type="protein sequence ID" value="KIK31738.1"/>
    <property type="molecule type" value="Genomic_DNA"/>
</dbReference>
<dbReference type="HOGENOM" id="CLU_1378953_0_0_1"/>
<feature type="compositionally biased region" description="Basic residues" evidence="1">
    <location>
        <begin position="10"/>
        <end position="25"/>
    </location>
</feature>
<reference evidence="2 3" key="1">
    <citation type="submission" date="2014-04" db="EMBL/GenBank/DDBJ databases">
        <authorList>
            <consortium name="DOE Joint Genome Institute"/>
            <person name="Kuo A."/>
            <person name="Ruytinx J."/>
            <person name="Rineau F."/>
            <person name="Colpaert J."/>
            <person name="Kohler A."/>
            <person name="Nagy L.G."/>
            <person name="Floudas D."/>
            <person name="Copeland A."/>
            <person name="Barry K.W."/>
            <person name="Cichocki N."/>
            <person name="Veneault-Fourrey C."/>
            <person name="LaButti K."/>
            <person name="Lindquist E.A."/>
            <person name="Lipzen A."/>
            <person name="Lundell T."/>
            <person name="Morin E."/>
            <person name="Murat C."/>
            <person name="Sun H."/>
            <person name="Tunlid A."/>
            <person name="Henrissat B."/>
            <person name="Grigoriev I.V."/>
            <person name="Hibbett D.S."/>
            <person name="Martin F."/>
            <person name="Nordberg H.P."/>
            <person name="Cantor M.N."/>
            <person name="Hua S.X."/>
        </authorList>
    </citation>
    <scope>NUCLEOTIDE SEQUENCE [LARGE SCALE GENOMIC DNA]</scope>
    <source>
        <strain evidence="2 3">UH-Slu-Lm8-n1</strain>
    </source>
</reference>
<organism evidence="2 3">
    <name type="scientific">Suillus luteus UH-Slu-Lm8-n1</name>
    <dbReference type="NCBI Taxonomy" id="930992"/>
    <lineage>
        <taxon>Eukaryota</taxon>
        <taxon>Fungi</taxon>
        <taxon>Dikarya</taxon>
        <taxon>Basidiomycota</taxon>
        <taxon>Agaricomycotina</taxon>
        <taxon>Agaricomycetes</taxon>
        <taxon>Agaricomycetidae</taxon>
        <taxon>Boletales</taxon>
        <taxon>Suillineae</taxon>
        <taxon>Suillaceae</taxon>
        <taxon>Suillus</taxon>
    </lineage>
</organism>
<evidence type="ECO:0000313" key="3">
    <source>
        <dbReference type="Proteomes" id="UP000054485"/>
    </source>
</evidence>
<feature type="compositionally biased region" description="Acidic residues" evidence="1">
    <location>
        <begin position="29"/>
        <end position="56"/>
    </location>
</feature>
<reference evidence="3" key="2">
    <citation type="submission" date="2015-01" db="EMBL/GenBank/DDBJ databases">
        <title>Evolutionary Origins and Diversification of the Mycorrhizal Mutualists.</title>
        <authorList>
            <consortium name="DOE Joint Genome Institute"/>
            <consortium name="Mycorrhizal Genomics Consortium"/>
            <person name="Kohler A."/>
            <person name="Kuo A."/>
            <person name="Nagy L.G."/>
            <person name="Floudas D."/>
            <person name="Copeland A."/>
            <person name="Barry K.W."/>
            <person name="Cichocki N."/>
            <person name="Veneault-Fourrey C."/>
            <person name="LaButti K."/>
            <person name="Lindquist E.A."/>
            <person name="Lipzen A."/>
            <person name="Lundell T."/>
            <person name="Morin E."/>
            <person name="Murat C."/>
            <person name="Riley R."/>
            <person name="Ohm R."/>
            <person name="Sun H."/>
            <person name="Tunlid A."/>
            <person name="Henrissat B."/>
            <person name="Grigoriev I.V."/>
            <person name="Hibbett D.S."/>
            <person name="Martin F."/>
        </authorList>
    </citation>
    <scope>NUCLEOTIDE SEQUENCE [LARGE SCALE GENOMIC DNA]</scope>
    <source>
        <strain evidence="3">UH-Slu-Lm8-n1</strain>
    </source>
</reference>
<feature type="region of interest" description="Disordered" evidence="1">
    <location>
        <begin position="1"/>
        <end position="60"/>
    </location>
</feature>
<sequence>MPEISDMMLRRSKGKSRARRIRKKRAVSDSEDESKDDDEDDDISGFIFEDGEDEEEKDARRDIKKRLGTRRAMIVESDDEFNINLAASAAIFNALTNSLSSASQEITWREFRTTFLDNAGAMYPVASRDYYISIGSVETFERKPDEAQTAWYSSSRADTSRLSRRDIYFQSHSQFRSHNPFAGLLKCSRSRSYATWAF</sequence>
<protein>
    <submittedName>
        <fullName evidence="2">Uncharacterized protein</fullName>
    </submittedName>
</protein>
<name>A0A0D0AI82_9AGAM</name>
<gene>
    <name evidence="2" type="ORF">CY34DRAFT_19618</name>
</gene>